<reference evidence="2" key="2">
    <citation type="submission" date="2015-06" db="UniProtKB">
        <authorList>
            <consortium name="EnsemblMetazoa"/>
        </authorList>
    </citation>
    <scope>IDENTIFICATION</scope>
</reference>
<name>T1KFA8_TETUR</name>
<sequence length="384" mass="43046">MSIVNTLETSDDLFNDLDDNMVPEELLQQPNNLDAQVSIWFNEIDVYTSNITGQVHRVSASNINNYIGLYFIIEQPKNGSAGINLLQHHVRILNSYLSKIGFLSFIIGVAHVPSLPSNLTKVNGENLVKGTHDKLSDLLKDQHFDAIIVVFVFFQKLSTFSESKLDLCTTTQIPTLYWRYNHKHKNLNRDDDLWIGIVRLLGGCNNYCIKPGNEDPCYIFEETPAKSVSGELNKCLIKQIRAKNHTCAKLAPEYVLIPVCGNGIVEDAEGCDCLVLAECGSQCDTKCTPKIGSENSAYHYFFLIIAALFILFVIVMSSFYIFVYFKKLSAYEARSSVMSIIPGESKLELSGRKSKVNSNLEAIQINEAKLKSVKKPSKTQLQNI</sequence>
<feature type="transmembrane region" description="Helical" evidence="1">
    <location>
        <begin position="297"/>
        <end position="325"/>
    </location>
</feature>
<keyword evidence="3" id="KW-1185">Reference proteome</keyword>
<keyword evidence="1" id="KW-0812">Transmembrane</keyword>
<organism evidence="2 3">
    <name type="scientific">Tetranychus urticae</name>
    <name type="common">Two-spotted spider mite</name>
    <dbReference type="NCBI Taxonomy" id="32264"/>
    <lineage>
        <taxon>Eukaryota</taxon>
        <taxon>Metazoa</taxon>
        <taxon>Ecdysozoa</taxon>
        <taxon>Arthropoda</taxon>
        <taxon>Chelicerata</taxon>
        <taxon>Arachnida</taxon>
        <taxon>Acari</taxon>
        <taxon>Acariformes</taxon>
        <taxon>Trombidiformes</taxon>
        <taxon>Prostigmata</taxon>
        <taxon>Eleutherengona</taxon>
        <taxon>Raphignathae</taxon>
        <taxon>Tetranychoidea</taxon>
        <taxon>Tetranychidae</taxon>
        <taxon>Tetranychus</taxon>
    </lineage>
</organism>
<evidence type="ECO:0000256" key="1">
    <source>
        <dbReference type="SAM" id="Phobius"/>
    </source>
</evidence>
<dbReference type="Proteomes" id="UP000015104">
    <property type="component" value="Unassembled WGS sequence"/>
</dbReference>
<dbReference type="AlphaFoldDB" id="T1KFA8"/>
<dbReference type="EnsemblMetazoa" id="tetur10g02460.1">
    <property type="protein sequence ID" value="tetur10g02460.1"/>
    <property type="gene ID" value="tetur10g02460"/>
</dbReference>
<proteinExistence type="predicted"/>
<dbReference type="EMBL" id="CAEY01000034">
    <property type="status" value="NOT_ANNOTATED_CDS"/>
    <property type="molecule type" value="Genomic_DNA"/>
</dbReference>
<reference evidence="3" key="1">
    <citation type="submission" date="2011-08" db="EMBL/GenBank/DDBJ databases">
        <authorList>
            <person name="Rombauts S."/>
        </authorList>
    </citation>
    <scope>NUCLEOTIDE SEQUENCE</scope>
    <source>
        <strain evidence="3">London</strain>
    </source>
</reference>
<keyword evidence="1" id="KW-1133">Transmembrane helix</keyword>
<evidence type="ECO:0000313" key="2">
    <source>
        <dbReference type="EnsemblMetazoa" id="tetur10g02460.1"/>
    </source>
</evidence>
<evidence type="ECO:0000313" key="3">
    <source>
        <dbReference type="Proteomes" id="UP000015104"/>
    </source>
</evidence>
<dbReference type="HOGENOM" id="CLU_720281_0_0_1"/>
<keyword evidence="1" id="KW-0472">Membrane</keyword>
<protein>
    <submittedName>
        <fullName evidence="2">Uncharacterized protein</fullName>
    </submittedName>
</protein>
<accession>T1KFA8</accession>